<proteinExistence type="inferred from homology"/>
<comment type="catalytic activity">
    <reaction evidence="4">
        <text>S-ubiquitinyl-[E2 ubiquitin-conjugating enzyme]-L-cysteine + [acceptor protein]-L-lysine = [E2 ubiquitin-conjugating enzyme]-L-cysteine + N(6)-ubiquitinyl-[acceptor protein]-L-lysine.</text>
        <dbReference type="EC" id="2.3.2.27"/>
    </reaction>
</comment>
<keyword evidence="1" id="KW-0677">Repeat</keyword>
<dbReference type="GO" id="GO:0072344">
    <property type="term" value="P:rescue of stalled ribosome"/>
    <property type="evidence" value="ECO:0007669"/>
    <property type="project" value="UniProtKB-UniRule"/>
</dbReference>
<dbReference type="Pfam" id="PF13041">
    <property type="entry name" value="PPR_2"/>
    <property type="match status" value="1"/>
</dbReference>
<reference evidence="7" key="1">
    <citation type="journal article" date="2007" name="PLoS ONE">
        <title>The first genome sequence of an elite grapevine cultivar (Pinot noir Vitis vinifera L.): coping with a highly heterozygous genome.</title>
        <authorList>
            <person name="Velasco R."/>
            <person name="Zharkikh A."/>
            <person name="Troggio M."/>
            <person name="Cartwright D.A."/>
            <person name="Cestaro A."/>
            <person name="Pruss D."/>
            <person name="Pindo M."/>
            <person name="FitzGerald L.M."/>
            <person name="Vezzulli S."/>
            <person name="Reid J."/>
            <person name="Malacarne G."/>
            <person name="Iliev D."/>
            <person name="Coppola G."/>
            <person name="Wardell B."/>
            <person name="Micheletti D."/>
            <person name="Macalma T."/>
            <person name="Facci M."/>
            <person name="Mitchell J.T."/>
            <person name="Perazzolli M."/>
            <person name="Eldredge G."/>
            <person name="Gatto P."/>
            <person name="Oyzerski R."/>
            <person name="Moretto M."/>
            <person name="Gutin N."/>
            <person name="Stefanini M."/>
            <person name="Chen Y."/>
            <person name="Segala C."/>
            <person name="Davenport C."/>
            <person name="Dematte L."/>
            <person name="Mraz A."/>
            <person name="Battilana J."/>
            <person name="Stormo K."/>
            <person name="Costa F."/>
            <person name="Tao Q."/>
            <person name="Si-Ammour A."/>
            <person name="Harkins T."/>
            <person name="Lackey A."/>
            <person name="Perbost C."/>
            <person name="Taillon B."/>
            <person name="Stella A."/>
            <person name="Solovyev V."/>
            <person name="Fawcett J.A."/>
            <person name="Sterck L."/>
            <person name="Vandepoele K."/>
            <person name="Grando S.M."/>
            <person name="Toppo S."/>
            <person name="Moser C."/>
            <person name="Lanchbury J."/>
            <person name="Bogden R."/>
            <person name="Skolnick M."/>
            <person name="Sgaramella V."/>
            <person name="Bhatnagar S.K."/>
            <person name="Fontana P."/>
            <person name="Gutin A."/>
            <person name="Van de Peer Y."/>
            <person name="Salamini F."/>
            <person name="Viola R."/>
        </authorList>
    </citation>
    <scope>NUCLEOTIDE SEQUENCE</scope>
</reference>
<dbReference type="PANTHER" id="PTHR12389:SF0">
    <property type="entry name" value="E3 UBIQUITIN-PROTEIN LIGASE LISTERIN"/>
    <property type="match status" value="1"/>
</dbReference>
<evidence type="ECO:0000313" key="7">
    <source>
        <dbReference type="EMBL" id="CAN76648.1"/>
    </source>
</evidence>
<gene>
    <name evidence="7" type="ORF">VITISV_013058</name>
</gene>
<feature type="domain" description="K Homology" evidence="6">
    <location>
        <begin position="433"/>
        <end position="462"/>
    </location>
</feature>
<feature type="region of interest" description="Disordered" evidence="5">
    <location>
        <begin position="82"/>
        <end position="117"/>
    </location>
</feature>
<dbReference type="PANTHER" id="PTHR12389">
    <property type="entry name" value="ZINC FINGER PROTEIN 294"/>
    <property type="match status" value="1"/>
</dbReference>
<dbReference type="GO" id="GO:1990112">
    <property type="term" value="C:RQC complex"/>
    <property type="evidence" value="ECO:0007669"/>
    <property type="project" value="UniProtKB-UniRule"/>
</dbReference>
<dbReference type="PROSITE" id="PS50084">
    <property type="entry name" value="KH_TYPE_1"/>
    <property type="match status" value="1"/>
</dbReference>
<dbReference type="NCBIfam" id="TIGR00756">
    <property type="entry name" value="PPR"/>
    <property type="match status" value="1"/>
</dbReference>
<evidence type="ECO:0000256" key="2">
    <source>
        <dbReference type="PROSITE-ProRule" id="PRU00117"/>
    </source>
</evidence>
<evidence type="ECO:0000256" key="3">
    <source>
        <dbReference type="PROSITE-ProRule" id="PRU00708"/>
    </source>
</evidence>
<keyword evidence="4" id="KW-0479">Metal-binding</keyword>
<dbReference type="PROSITE" id="PS51375">
    <property type="entry name" value="PPR"/>
    <property type="match status" value="1"/>
</dbReference>
<sequence>MKHLEKKSWSFDNKKGETQCRETRKKRTLGNDGSVDMRDEVYSNLTQILDSWIRGQTTVKDSGVYDELGQGMLLKSATEGTSKLSKSNCGGSGSHHEGDVSSKLVSSSAELRGESHTTENVECAIGVHGKDINARDHVLISTPSESTQIHILNAVSRQSGVHNFDSDVSVVEVRNVKLSTNLSNMEHEIDGSLLMGECSRENEDESASFGLIAAAVDSSSEHDTEPELSLSIDTSESEFDDVPNRFIAMKLPLNPNHDSEARSNMEQLPKDSLKVVDAWKNVVLVAEALKEQTENLRISLKDAFFNKRVEVGTVDLNRLSSLASAAILPSCGAEIAHGFIAKLGLNSETQMGNLRDQSSWNIMIAGCGMNDRRREACELVSYMEEDGYRPNSITFTSLLSSCSHSSLIEEGTACNFCNHTLVAARSIPPVLAATHIGRVIGRGGNSIKSVKEASGVHVEIDDTKIDQIIKKMRLTVNLMTSWHHLVTCCSLHVDYESDSRDMNDFECCWPESSSEACSVYCFLKYYMSIAPLRSSYELMAAMLELGHEEGLLDSIVNILLDGALVYGASGEWRFFNVWPASDDEVGNIEEPFLRVLDWVQRTLSFSPLTAWETEQDMKKWLQLVLSCYPLRAVGGSKALNLERDIDPVERSLLLDLFRKQRHAGTSEEFRDFRLLYKIWDSIEADDDYNSPKDDDDSSKCKDESMRRTWRLPSFGKCQITHWRQVHKEECQQLETYILQATSLKVVAIKETIHERVSVDDIMGSQFYGFGMKQTVLEIPL</sequence>
<dbReference type="Pfam" id="PF00013">
    <property type="entry name" value="KH_1"/>
    <property type="match status" value="1"/>
</dbReference>
<comment type="similarity">
    <text evidence="4">Belongs to the LTN1 family.</text>
</comment>
<evidence type="ECO:0000256" key="4">
    <source>
        <dbReference type="RuleBase" id="RU367090"/>
    </source>
</evidence>
<dbReference type="InterPro" id="IPR039795">
    <property type="entry name" value="LTN1/Rkr1"/>
</dbReference>
<dbReference type="InterPro" id="IPR002885">
    <property type="entry name" value="PPR_rpt"/>
</dbReference>
<dbReference type="Gene3D" id="1.25.40.10">
    <property type="entry name" value="Tetratricopeptide repeat domain"/>
    <property type="match status" value="1"/>
</dbReference>
<keyword evidence="4" id="KW-0863">Zinc-finger</keyword>
<dbReference type="GO" id="GO:0008270">
    <property type="term" value="F:zinc ion binding"/>
    <property type="evidence" value="ECO:0007669"/>
    <property type="project" value="UniProtKB-KW"/>
</dbReference>
<dbReference type="InterPro" id="IPR036612">
    <property type="entry name" value="KH_dom_type_1_sf"/>
</dbReference>
<evidence type="ECO:0000256" key="5">
    <source>
        <dbReference type="SAM" id="MobiDB-lite"/>
    </source>
</evidence>
<dbReference type="ExpressionAtlas" id="A5BAQ7">
    <property type="expression patterns" value="baseline and differential"/>
</dbReference>
<keyword evidence="2" id="KW-0694">RNA-binding</keyword>
<dbReference type="InterPro" id="IPR011990">
    <property type="entry name" value="TPR-like_helical_dom_sf"/>
</dbReference>
<evidence type="ECO:0000256" key="1">
    <source>
        <dbReference type="ARBA" id="ARBA00022737"/>
    </source>
</evidence>
<accession>A5BAQ7</accession>
<comment type="pathway">
    <text evidence="4">Protein modification; protein ubiquitination.</text>
</comment>
<protein>
    <recommendedName>
        <fullName evidence="4">E3 ubiquitin-protein ligase listerin</fullName>
        <ecNumber evidence="4">2.3.2.27</ecNumber>
    </recommendedName>
    <alternativeName>
        <fullName evidence="4">RING-type E3 ubiquitin transferase listerin</fullName>
    </alternativeName>
</protein>
<keyword evidence="4" id="KW-0808">Transferase</keyword>
<dbReference type="GO" id="GO:0005829">
    <property type="term" value="C:cytosol"/>
    <property type="evidence" value="ECO:0007669"/>
    <property type="project" value="UniProtKB-UniRule"/>
</dbReference>
<keyword evidence="4" id="KW-0833">Ubl conjugation pathway</keyword>
<dbReference type="EMBL" id="AM452563">
    <property type="protein sequence ID" value="CAN76648.1"/>
    <property type="molecule type" value="Genomic_DNA"/>
</dbReference>
<feature type="compositionally biased region" description="Basic and acidic residues" evidence="5">
    <location>
        <begin position="1"/>
        <end position="22"/>
    </location>
</feature>
<keyword evidence="4" id="KW-0862">Zinc</keyword>
<dbReference type="GO" id="GO:1990116">
    <property type="term" value="P:ribosome-associated ubiquitin-dependent protein catabolic process"/>
    <property type="evidence" value="ECO:0007669"/>
    <property type="project" value="UniProtKB-UniRule"/>
</dbReference>
<dbReference type="GO" id="GO:0061630">
    <property type="term" value="F:ubiquitin protein ligase activity"/>
    <property type="evidence" value="ECO:0007669"/>
    <property type="project" value="UniProtKB-UniRule"/>
</dbReference>
<comment type="subunit">
    <text evidence="4">Component of the ribosome quality control complex (RQC).</text>
</comment>
<dbReference type="AlphaFoldDB" id="A5BAQ7"/>
<dbReference type="GO" id="GO:0003723">
    <property type="term" value="F:RNA binding"/>
    <property type="evidence" value="ECO:0007669"/>
    <property type="project" value="UniProtKB-UniRule"/>
</dbReference>
<evidence type="ECO:0000259" key="6">
    <source>
        <dbReference type="Pfam" id="PF00013"/>
    </source>
</evidence>
<dbReference type="EC" id="2.3.2.27" evidence="4"/>
<comment type="function">
    <text evidence="4">E3 ubiquitin-protein ligase. Component of the ribosome quality control complex (RQC), a ribosome-associated complex that mediates ubiquitination and extraction of incompletely synthesized nascent chains for proteasomal degradation.</text>
</comment>
<feature type="repeat" description="PPR" evidence="3">
    <location>
        <begin position="356"/>
        <end position="390"/>
    </location>
</feature>
<dbReference type="InterPro" id="IPR004088">
    <property type="entry name" value="KH_dom_type_1"/>
</dbReference>
<dbReference type="SUPFAM" id="SSF54791">
    <property type="entry name" value="Eukaryotic type KH-domain (KH-domain type I)"/>
    <property type="match status" value="1"/>
</dbReference>
<feature type="region of interest" description="Disordered" evidence="5">
    <location>
        <begin position="1"/>
        <end position="32"/>
    </location>
</feature>
<dbReference type="Gene3D" id="3.30.1370.10">
    <property type="entry name" value="K Homology domain, type 1"/>
    <property type="match status" value="1"/>
</dbReference>
<organism evidence="7">
    <name type="scientific">Vitis vinifera</name>
    <name type="common">Grape</name>
    <dbReference type="NCBI Taxonomy" id="29760"/>
    <lineage>
        <taxon>Eukaryota</taxon>
        <taxon>Viridiplantae</taxon>
        <taxon>Streptophyta</taxon>
        <taxon>Embryophyta</taxon>
        <taxon>Tracheophyta</taxon>
        <taxon>Spermatophyta</taxon>
        <taxon>Magnoliopsida</taxon>
        <taxon>eudicotyledons</taxon>
        <taxon>Gunneridae</taxon>
        <taxon>Pentapetalae</taxon>
        <taxon>rosids</taxon>
        <taxon>Vitales</taxon>
        <taxon>Vitaceae</taxon>
        <taxon>Viteae</taxon>
        <taxon>Vitis</taxon>
    </lineage>
</organism>
<name>A5BAQ7_VITVI</name>